<reference evidence="1 2" key="2">
    <citation type="submission" date="2017-10" db="EMBL/GenBank/DDBJ databases">
        <title>Genome analyses suggest a sexual origin of heterokaryosis in a supposedly ancient asexual fungus.</title>
        <authorList>
            <person name="Corradi N."/>
            <person name="Sedzielewska K."/>
            <person name="Noel J."/>
            <person name="Charron P."/>
            <person name="Farinelli L."/>
            <person name="Marton T."/>
            <person name="Kruger M."/>
            <person name="Pelin A."/>
            <person name="Brachmann A."/>
            <person name="Corradi N."/>
        </authorList>
    </citation>
    <scope>NUCLEOTIDE SEQUENCE [LARGE SCALE GENOMIC DNA]</scope>
    <source>
        <strain evidence="1 2">A1</strain>
    </source>
</reference>
<name>A0A2N0RII1_9GLOM</name>
<proteinExistence type="predicted"/>
<organism evidence="1 2">
    <name type="scientific">Rhizophagus irregularis</name>
    <dbReference type="NCBI Taxonomy" id="588596"/>
    <lineage>
        <taxon>Eukaryota</taxon>
        <taxon>Fungi</taxon>
        <taxon>Fungi incertae sedis</taxon>
        <taxon>Mucoromycota</taxon>
        <taxon>Glomeromycotina</taxon>
        <taxon>Glomeromycetes</taxon>
        <taxon>Glomerales</taxon>
        <taxon>Glomeraceae</taxon>
        <taxon>Rhizophagus</taxon>
    </lineage>
</organism>
<evidence type="ECO:0000313" key="1">
    <source>
        <dbReference type="EMBL" id="PKC63114.1"/>
    </source>
</evidence>
<protein>
    <submittedName>
        <fullName evidence="1">Uncharacterized protein</fullName>
    </submittedName>
</protein>
<comment type="caution">
    <text evidence="1">The sequence shown here is derived from an EMBL/GenBank/DDBJ whole genome shotgun (WGS) entry which is preliminary data.</text>
</comment>
<dbReference type="EMBL" id="LLXH01000773">
    <property type="protein sequence ID" value="PKC63114.1"/>
    <property type="molecule type" value="Genomic_DNA"/>
</dbReference>
<gene>
    <name evidence="1" type="ORF">RhiirA1_423128</name>
</gene>
<dbReference type="Proteomes" id="UP000232688">
    <property type="component" value="Unassembled WGS sequence"/>
</dbReference>
<evidence type="ECO:0000313" key="2">
    <source>
        <dbReference type="Proteomes" id="UP000232688"/>
    </source>
</evidence>
<reference evidence="1 2" key="1">
    <citation type="submission" date="2017-10" db="EMBL/GenBank/DDBJ databases">
        <title>Extensive intraspecific genome diversity in a model arbuscular mycorrhizal fungus.</title>
        <authorList>
            <person name="Chen E.C.H."/>
            <person name="Morin E."/>
            <person name="Baudet D."/>
            <person name="Noel J."/>
            <person name="Ndikumana S."/>
            <person name="Charron P."/>
            <person name="St-Onge C."/>
            <person name="Giorgi J."/>
            <person name="Grigoriev I.V."/>
            <person name="Roux C."/>
            <person name="Martin F.M."/>
            <person name="Corradi N."/>
        </authorList>
    </citation>
    <scope>NUCLEOTIDE SEQUENCE [LARGE SCALE GENOMIC DNA]</scope>
    <source>
        <strain evidence="1 2">A1</strain>
    </source>
</reference>
<dbReference type="VEuPathDB" id="FungiDB:RhiirA1_423128"/>
<sequence length="69" mass="8441">MTEIEETIFSFQESYYKNDHELNEQFREAEKHRKLHLDYFEEDNETISQAIYTSRLLNPYLTDCLDCEI</sequence>
<dbReference type="AlphaFoldDB" id="A0A2N0RII1"/>
<accession>A0A2N0RII1</accession>